<protein>
    <submittedName>
        <fullName evidence="2 3">Phasin</fullName>
    </submittedName>
</protein>
<organism evidence="2 4">
    <name type="scientific">Roseomonas gilardii</name>
    <dbReference type="NCBI Taxonomy" id="257708"/>
    <lineage>
        <taxon>Bacteria</taxon>
        <taxon>Pseudomonadati</taxon>
        <taxon>Pseudomonadota</taxon>
        <taxon>Alphaproteobacteria</taxon>
        <taxon>Acetobacterales</taxon>
        <taxon>Roseomonadaceae</taxon>
        <taxon>Roseomonas</taxon>
    </lineage>
</organism>
<dbReference type="RefSeq" id="WP_075797578.1">
    <property type="nucleotide sequence ID" value="NZ_CP015583.1"/>
</dbReference>
<dbReference type="Proteomes" id="UP001258945">
    <property type="component" value="Unassembled WGS sequence"/>
</dbReference>
<evidence type="ECO:0000259" key="1">
    <source>
        <dbReference type="Pfam" id="PF09361"/>
    </source>
</evidence>
<dbReference type="Pfam" id="PF09361">
    <property type="entry name" value="Phasin_2"/>
    <property type="match status" value="1"/>
</dbReference>
<dbReference type="EMBL" id="JAVVDO010000001">
    <property type="protein sequence ID" value="MDT8329439.1"/>
    <property type="molecule type" value="Genomic_DNA"/>
</dbReference>
<evidence type="ECO:0000313" key="3">
    <source>
        <dbReference type="EMBL" id="MDT8329439.1"/>
    </source>
</evidence>
<dbReference type="InterPro" id="IPR018968">
    <property type="entry name" value="Phasin"/>
</dbReference>
<evidence type="ECO:0000313" key="4">
    <source>
        <dbReference type="Proteomes" id="UP000185494"/>
    </source>
</evidence>
<reference evidence="3 5" key="2">
    <citation type="journal article" date="2019" name="Microb. Pathog.">
        <title>Comparison of VITEK 2, MALDI-TOF MS, 16S rRNA gene sequencing, and whole-genome sequencing for identification of Roseomonas mucosa.</title>
        <authorList>
            <person name="Rudolph W.W."/>
            <person name="Gunzer F."/>
            <person name="Trauth M."/>
            <person name="Bunk B."/>
            <person name="Bigge R."/>
            <person name="Schrottner P."/>
        </authorList>
    </citation>
    <scope>NUCLEOTIDE SEQUENCE [LARGE SCALE GENOMIC DNA]</scope>
    <source>
        <strain evidence="3 5">DSM 103800</strain>
    </source>
</reference>
<sequence length="175" mass="18850">MATEPKVARLASDTTQNVAAAANEAAQQSKAALETGATQARRMMEESMTQATKLAEGIFKSAQEAMDFGRGNVEALTQATQTYVAGTQDLSRQTFALFQSLSDQAMENARAFATVRSVKDAAELQANFARQTLERVMGETAKLQEAGFRLAEQAGAPLAQRMTLVMERATKPLNV</sequence>
<reference evidence="2 4" key="1">
    <citation type="submission" date="2016-05" db="EMBL/GenBank/DDBJ databases">
        <title>Complete Genome and Methylome Analysis of Psychrotrophic Bacterial Isolates from Antarctic Lake Untersee.</title>
        <authorList>
            <person name="Fomenkov A."/>
            <person name="Akimov V.N."/>
            <person name="Vasilyeva L.V."/>
            <person name="Andersen D."/>
            <person name="Vincze T."/>
            <person name="Roberts R.J."/>
        </authorList>
    </citation>
    <scope>NUCLEOTIDE SEQUENCE [LARGE SCALE GENOMIC DNA]</scope>
    <source>
        <strain evidence="2 4">U14-5</strain>
    </source>
</reference>
<reference evidence="3" key="3">
    <citation type="submission" date="2023-09" db="EMBL/GenBank/DDBJ databases">
        <authorList>
            <person name="Schober I."/>
            <person name="Bunk B."/>
        </authorList>
    </citation>
    <scope>NUCLEOTIDE SEQUENCE</scope>
    <source>
        <strain evidence="3">DSM 103800</strain>
    </source>
</reference>
<dbReference type="AlphaFoldDB" id="A0A1L7ACY4"/>
<feature type="domain" description="Phasin" evidence="1">
    <location>
        <begin position="64"/>
        <end position="161"/>
    </location>
</feature>
<dbReference type="KEGG" id="rgi:RGI145_05510"/>
<dbReference type="Proteomes" id="UP000185494">
    <property type="component" value="Chromosome 1"/>
</dbReference>
<name>A0A1L7ACY4_9PROT</name>
<accession>A0A1L7ACY4</accession>
<proteinExistence type="predicted"/>
<keyword evidence="5" id="KW-1185">Reference proteome</keyword>
<evidence type="ECO:0000313" key="5">
    <source>
        <dbReference type="Proteomes" id="UP001258945"/>
    </source>
</evidence>
<dbReference type="eggNOG" id="COG5490">
    <property type="taxonomic scope" value="Bacteria"/>
</dbReference>
<dbReference type="STRING" id="257708.RGI145_05510"/>
<dbReference type="EMBL" id="CP015583">
    <property type="protein sequence ID" value="APT56642.1"/>
    <property type="molecule type" value="Genomic_DNA"/>
</dbReference>
<dbReference type="InterPro" id="IPR010127">
    <property type="entry name" value="Phasin_subfam-1"/>
</dbReference>
<dbReference type="NCBIfam" id="TIGR01841">
    <property type="entry name" value="phasin"/>
    <property type="match status" value="1"/>
</dbReference>
<gene>
    <name evidence="2" type="ORF">RGI145_05510</name>
    <name evidence="3" type="ORF">RQ831_00140</name>
</gene>
<evidence type="ECO:0000313" key="2">
    <source>
        <dbReference type="EMBL" id="APT56642.1"/>
    </source>
</evidence>